<proteinExistence type="predicted"/>
<sequence length="250" mass="29276">MQIPKSIFEIKQIAKQIIRREPMSILKLGWAPLLLLMGLIYLAMQSLMQFSSQFSPNVTYNQVYTAMAKWLNNNPQVYLYVTEGRLAYFLVSIGVAFTCLDLIRQPKQAPHWDGAWQVFSGRYFFATIALWLIVFVLCRVGLMLTSFLGLLVMLFIRYSFLMSYFIYKDLTQKQSLTWRQTLQTLNLSWQLMRGHRMRLFFLDVSFWGWDLLNYFSMGAFNLYVAPYKAASYAVFYQDLINLNGNNLGVK</sequence>
<evidence type="ECO:0008006" key="4">
    <source>
        <dbReference type="Google" id="ProtNLM"/>
    </source>
</evidence>
<name>A0A417ZAX5_9LACO</name>
<dbReference type="Pfam" id="PF06161">
    <property type="entry name" value="DUF975"/>
    <property type="match status" value="1"/>
</dbReference>
<dbReference type="Proteomes" id="UP000284822">
    <property type="component" value="Unassembled WGS sequence"/>
</dbReference>
<dbReference type="PANTHER" id="PTHR40076:SF1">
    <property type="entry name" value="MEMBRANE PROTEIN"/>
    <property type="match status" value="1"/>
</dbReference>
<feature type="transmembrane region" description="Helical" evidence="1">
    <location>
        <begin position="25"/>
        <end position="44"/>
    </location>
</feature>
<dbReference type="EMBL" id="QOCS01000007">
    <property type="protein sequence ID" value="RHW47805.1"/>
    <property type="molecule type" value="Genomic_DNA"/>
</dbReference>
<accession>A0A417ZAX5</accession>
<dbReference type="RefSeq" id="WP_118910299.1">
    <property type="nucleotide sequence ID" value="NZ_QOCS01000007.1"/>
</dbReference>
<evidence type="ECO:0000256" key="1">
    <source>
        <dbReference type="SAM" id="Phobius"/>
    </source>
</evidence>
<keyword evidence="1" id="KW-1133">Transmembrane helix</keyword>
<dbReference type="InterPro" id="IPR010380">
    <property type="entry name" value="DUF975"/>
</dbReference>
<feature type="transmembrane region" description="Helical" evidence="1">
    <location>
        <begin position="148"/>
        <end position="167"/>
    </location>
</feature>
<organism evidence="2 3">
    <name type="scientific">Bombilactobacillus bombi</name>
    <dbReference type="NCBI Taxonomy" id="1303590"/>
    <lineage>
        <taxon>Bacteria</taxon>
        <taxon>Bacillati</taxon>
        <taxon>Bacillota</taxon>
        <taxon>Bacilli</taxon>
        <taxon>Lactobacillales</taxon>
        <taxon>Lactobacillaceae</taxon>
        <taxon>Bombilactobacillus</taxon>
    </lineage>
</organism>
<keyword evidence="1" id="KW-0812">Transmembrane</keyword>
<feature type="transmembrane region" description="Helical" evidence="1">
    <location>
        <begin position="199"/>
        <end position="224"/>
    </location>
</feature>
<dbReference type="PANTHER" id="PTHR40076">
    <property type="entry name" value="MEMBRANE PROTEIN-RELATED"/>
    <property type="match status" value="1"/>
</dbReference>
<gene>
    <name evidence="2" type="ORF">DS832_03330</name>
</gene>
<evidence type="ECO:0000313" key="2">
    <source>
        <dbReference type="EMBL" id="RHW47805.1"/>
    </source>
</evidence>
<evidence type="ECO:0000313" key="3">
    <source>
        <dbReference type="Proteomes" id="UP000284822"/>
    </source>
</evidence>
<keyword evidence="1" id="KW-0472">Membrane</keyword>
<dbReference type="AlphaFoldDB" id="A0A417ZAX5"/>
<reference evidence="2 3" key="1">
    <citation type="submission" date="2018-07" db="EMBL/GenBank/DDBJ databases">
        <title>Genome sequences of six Lactobacillus spp. isolated from bumble bee guts.</title>
        <authorList>
            <person name="Motta E.V.S."/>
            <person name="Moran N.A."/>
        </authorList>
    </citation>
    <scope>NUCLEOTIDE SEQUENCE [LARGE SCALE GENOMIC DNA]</scope>
    <source>
        <strain evidence="2 3">LV-8.1</strain>
    </source>
</reference>
<protein>
    <recommendedName>
        <fullName evidence="4">DUF975 family protein</fullName>
    </recommendedName>
</protein>
<feature type="transmembrane region" description="Helical" evidence="1">
    <location>
        <begin position="123"/>
        <end position="142"/>
    </location>
</feature>
<comment type="caution">
    <text evidence="2">The sequence shown here is derived from an EMBL/GenBank/DDBJ whole genome shotgun (WGS) entry which is preliminary data.</text>
</comment>